<feature type="compositionally biased region" description="Basic and acidic residues" evidence="1">
    <location>
        <begin position="11"/>
        <end position="23"/>
    </location>
</feature>
<evidence type="ECO:0000313" key="3">
    <source>
        <dbReference type="Proteomes" id="UP001219525"/>
    </source>
</evidence>
<proteinExistence type="predicted"/>
<dbReference type="AlphaFoldDB" id="A0AAD6YG79"/>
<keyword evidence="3" id="KW-1185">Reference proteome</keyword>
<evidence type="ECO:0000313" key="2">
    <source>
        <dbReference type="EMBL" id="KAJ7215500.1"/>
    </source>
</evidence>
<evidence type="ECO:0000256" key="1">
    <source>
        <dbReference type="SAM" id="MobiDB-lite"/>
    </source>
</evidence>
<organism evidence="2 3">
    <name type="scientific">Mycena pura</name>
    <dbReference type="NCBI Taxonomy" id="153505"/>
    <lineage>
        <taxon>Eukaryota</taxon>
        <taxon>Fungi</taxon>
        <taxon>Dikarya</taxon>
        <taxon>Basidiomycota</taxon>
        <taxon>Agaricomycotina</taxon>
        <taxon>Agaricomycetes</taxon>
        <taxon>Agaricomycetidae</taxon>
        <taxon>Agaricales</taxon>
        <taxon>Marasmiineae</taxon>
        <taxon>Mycenaceae</taxon>
        <taxon>Mycena</taxon>
    </lineage>
</organism>
<feature type="compositionally biased region" description="Acidic residues" evidence="1">
    <location>
        <begin position="1"/>
        <end position="10"/>
    </location>
</feature>
<comment type="caution">
    <text evidence="2">The sequence shown here is derived from an EMBL/GenBank/DDBJ whole genome shotgun (WGS) entry which is preliminary data.</text>
</comment>
<sequence>MEVYGAEEDLCERTSSRRQHDPGPRPSSVATCRLPPAAHACVTLELQPARAARPSIAQVRQRYNFPSPTRLPQIADSRTLPVASACAASAARSASRRCLRPPPPGPRHLCPTLIAPRPHTDRPQPPIARCLRPARARPLHSPLPPGCLLAACMRPMPASRRALHAAVLAKAWQPLFAARFLPPAAHCLPATRCLRSTLAFRFQPLAASAPAAPLAARFRPLAGCFSLPATALILHNQLSHAGAPATSRTLCLHAPMLTTQV</sequence>
<gene>
    <name evidence="2" type="ORF">GGX14DRAFT_562710</name>
</gene>
<reference evidence="2" key="1">
    <citation type="submission" date="2023-03" db="EMBL/GenBank/DDBJ databases">
        <title>Massive genome expansion in bonnet fungi (Mycena s.s.) driven by repeated elements and novel gene families across ecological guilds.</title>
        <authorList>
            <consortium name="Lawrence Berkeley National Laboratory"/>
            <person name="Harder C.B."/>
            <person name="Miyauchi S."/>
            <person name="Viragh M."/>
            <person name="Kuo A."/>
            <person name="Thoen E."/>
            <person name="Andreopoulos B."/>
            <person name="Lu D."/>
            <person name="Skrede I."/>
            <person name="Drula E."/>
            <person name="Henrissat B."/>
            <person name="Morin E."/>
            <person name="Kohler A."/>
            <person name="Barry K."/>
            <person name="LaButti K."/>
            <person name="Morin E."/>
            <person name="Salamov A."/>
            <person name="Lipzen A."/>
            <person name="Mereny Z."/>
            <person name="Hegedus B."/>
            <person name="Baldrian P."/>
            <person name="Stursova M."/>
            <person name="Weitz H."/>
            <person name="Taylor A."/>
            <person name="Grigoriev I.V."/>
            <person name="Nagy L.G."/>
            <person name="Martin F."/>
            <person name="Kauserud H."/>
        </authorList>
    </citation>
    <scope>NUCLEOTIDE SEQUENCE</scope>
    <source>
        <strain evidence="2">9144</strain>
    </source>
</reference>
<dbReference type="Proteomes" id="UP001219525">
    <property type="component" value="Unassembled WGS sequence"/>
</dbReference>
<accession>A0AAD6YG79</accession>
<protein>
    <submittedName>
        <fullName evidence="2">Uncharacterized protein</fullName>
    </submittedName>
</protein>
<dbReference type="EMBL" id="JARJCW010000017">
    <property type="protein sequence ID" value="KAJ7215500.1"/>
    <property type="molecule type" value="Genomic_DNA"/>
</dbReference>
<feature type="region of interest" description="Disordered" evidence="1">
    <location>
        <begin position="1"/>
        <end position="30"/>
    </location>
</feature>
<name>A0AAD6YG79_9AGAR</name>